<dbReference type="InterPro" id="IPR051200">
    <property type="entry name" value="Host-pathogen_enzymatic-act"/>
</dbReference>
<feature type="compositionally biased region" description="Polar residues" evidence="5">
    <location>
        <begin position="385"/>
        <end position="394"/>
    </location>
</feature>
<proteinExistence type="predicted"/>
<feature type="transmembrane region" description="Helical" evidence="6">
    <location>
        <begin position="497"/>
        <end position="518"/>
    </location>
</feature>
<dbReference type="PANTHER" id="PTHR47197:SF3">
    <property type="entry name" value="DIHYDRO-HEME D1 DEHYDROGENASE"/>
    <property type="match status" value="1"/>
</dbReference>
<sequence length="834" mass="86704">MEQPAPGQSFAGFTIERVLGAGGMGVVYLARHPRLPRRIALKLLNRDRTDDEEIRTRFLREAENVSRLEHPNIVGVYDRGQEAGQLWISMQYVAGGDAGAAVRAGGPLPPARAVRIVTEAAKGLDFAHSQGVLHRDVKPANILLADAIPGWDERILLADFGIAKSLTDTRSLTETGTLLASLHYAAPEVFDFEVETDSRADVYSLGCTLYQLLTGELPYRGTTPMQLLHGHISAPVPKPSQRHALPPGLDTVIARALAKNRDDRYRTCGELAYAAQSVFADPARRLSATTHRPSPSVADDIPTRTATDLPSHPTDPADTSDPSSVLGFPAVRPPDPRRRAADTHPGPTAPGQDPADHRSGTPTGATAPGPGRAGSRSGPPPGATAPQQDPNTTRPGPAASRQDPNTRRTGSTAPEQNPAAYRSGPATPGQDPATHRAGPTPGPTAPQQGTYRSGPADSRAPGPAPRTGQAAGSEPLRAPSDADAAHAQPTTKSRNRVVLVGVSVAGVLALVAAVLYALHGRGAANDHSASSGSAGAATNVMPVARATGSVPVAPSPTAAAFDVERRTLYVTDSRRNSVSLVDVTRDQVVGTVAVGANPCGLALDAAAHTLYTANVDDQTVSAIDTGTRAVTSIQVGKVTARVAVDESTHTVFASNPNDNTVTVIDGTTAKVVDTVAVPAFPWSLAVDSSSHRLYVAAAQANQVAVVDTATHSVVAKIRTTPNPGRFAIDAAMHTAYLTHEDANLVSVIDLATQQVTDTIPVGAKPIGIALDAAAHSVYVSNLNGGTISVIDTRSPATPTTLPAKPGVSALAVDPATHILYATNEPESTVTIYRS</sequence>
<evidence type="ECO:0000256" key="6">
    <source>
        <dbReference type="SAM" id="Phobius"/>
    </source>
</evidence>
<keyword evidence="6" id="KW-1133">Transmembrane helix</keyword>
<dbReference type="AlphaFoldDB" id="A0A3M2LFA2"/>
<evidence type="ECO:0000313" key="9">
    <source>
        <dbReference type="Proteomes" id="UP000279275"/>
    </source>
</evidence>
<dbReference type="PROSITE" id="PS00108">
    <property type="entry name" value="PROTEIN_KINASE_ST"/>
    <property type="match status" value="1"/>
</dbReference>
<dbReference type="OrthoDB" id="5169909at2"/>
<dbReference type="InterPro" id="IPR011048">
    <property type="entry name" value="Haem_d1_sf"/>
</dbReference>
<dbReference type="Gene3D" id="1.10.510.10">
    <property type="entry name" value="Transferase(Phosphotransferase) domain 1"/>
    <property type="match status" value="1"/>
</dbReference>
<dbReference type="InterPro" id="IPR017441">
    <property type="entry name" value="Protein_kinase_ATP_BS"/>
</dbReference>
<dbReference type="SUPFAM" id="SSF56112">
    <property type="entry name" value="Protein kinase-like (PK-like)"/>
    <property type="match status" value="1"/>
</dbReference>
<dbReference type="InterPro" id="IPR048433">
    <property type="entry name" value="YNCE-like_beta-prop"/>
</dbReference>
<evidence type="ECO:0000256" key="5">
    <source>
        <dbReference type="SAM" id="MobiDB-lite"/>
    </source>
</evidence>
<evidence type="ECO:0000259" key="7">
    <source>
        <dbReference type="PROSITE" id="PS50011"/>
    </source>
</evidence>
<organism evidence="8 9">
    <name type="scientific">Nocardia stercoris</name>
    <dbReference type="NCBI Taxonomy" id="2483361"/>
    <lineage>
        <taxon>Bacteria</taxon>
        <taxon>Bacillati</taxon>
        <taxon>Actinomycetota</taxon>
        <taxon>Actinomycetes</taxon>
        <taxon>Mycobacteriales</taxon>
        <taxon>Nocardiaceae</taxon>
        <taxon>Nocardia</taxon>
    </lineage>
</organism>
<evidence type="ECO:0000313" key="8">
    <source>
        <dbReference type="EMBL" id="RMI35500.1"/>
    </source>
</evidence>
<dbReference type="Pfam" id="PF00069">
    <property type="entry name" value="Pkinase"/>
    <property type="match status" value="1"/>
</dbReference>
<gene>
    <name evidence="8" type="ORF">EBN03_04410</name>
</gene>
<dbReference type="PROSITE" id="PS50011">
    <property type="entry name" value="PROTEIN_KINASE_DOM"/>
    <property type="match status" value="1"/>
</dbReference>
<dbReference type="RefSeq" id="WP_122186477.1">
    <property type="nucleotide sequence ID" value="NZ_RFFH01000001.1"/>
</dbReference>
<evidence type="ECO:0000256" key="1">
    <source>
        <dbReference type="ARBA" id="ARBA00022729"/>
    </source>
</evidence>
<feature type="domain" description="Protein kinase" evidence="7">
    <location>
        <begin position="13"/>
        <end position="279"/>
    </location>
</feature>
<dbReference type="Proteomes" id="UP000279275">
    <property type="component" value="Unassembled WGS sequence"/>
</dbReference>
<dbReference type="PROSITE" id="PS00107">
    <property type="entry name" value="PROTEIN_KINASE_ATP"/>
    <property type="match status" value="1"/>
</dbReference>
<dbReference type="Gene3D" id="2.130.10.10">
    <property type="entry name" value="YVTN repeat-like/Quinoprotein amine dehydrogenase"/>
    <property type="match status" value="3"/>
</dbReference>
<feature type="region of interest" description="Disordered" evidence="5">
    <location>
        <begin position="285"/>
        <end position="490"/>
    </location>
</feature>
<name>A0A3M2LFA2_9NOCA</name>
<dbReference type="NCBIfam" id="TIGR02276">
    <property type="entry name" value="beta_rpt_yvtn"/>
    <property type="match status" value="2"/>
</dbReference>
<dbReference type="InterPro" id="IPR011964">
    <property type="entry name" value="YVTN_b-propeller_repeat"/>
</dbReference>
<dbReference type="InterPro" id="IPR015943">
    <property type="entry name" value="WD40/YVTN_repeat-like_dom_sf"/>
</dbReference>
<keyword evidence="3 4" id="KW-0067">ATP-binding</keyword>
<dbReference type="Gene3D" id="3.30.200.20">
    <property type="entry name" value="Phosphorylase Kinase, domain 1"/>
    <property type="match status" value="1"/>
</dbReference>
<keyword evidence="6" id="KW-0472">Membrane</keyword>
<reference evidence="8 9" key="1">
    <citation type="submission" date="2018-10" db="EMBL/GenBank/DDBJ databases">
        <title>Isolation from cow dung.</title>
        <authorList>
            <person name="Ling L."/>
        </authorList>
    </citation>
    <scope>NUCLEOTIDE SEQUENCE [LARGE SCALE GENOMIC DNA]</scope>
    <source>
        <strain evidence="8 9">NEAU-LL90</strain>
    </source>
</reference>
<dbReference type="Pfam" id="PF21783">
    <property type="entry name" value="YNCE"/>
    <property type="match status" value="1"/>
</dbReference>
<dbReference type="InterPro" id="IPR008271">
    <property type="entry name" value="Ser/Thr_kinase_AS"/>
</dbReference>
<dbReference type="InterPro" id="IPR011009">
    <property type="entry name" value="Kinase-like_dom_sf"/>
</dbReference>
<dbReference type="CDD" id="cd14014">
    <property type="entry name" value="STKc_PknB_like"/>
    <property type="match status" value="1"/>
</dbReference>
<dbReference type="GO" id="GO:0004672">
    <property type="term" value="F:protein kinase activity"/>
    <property type="evidence" value="ECO:0007669"/>
    <property type="project" value="InterPro"/>
</dbReference>
<keyword evidence="1" id="KW-0732">Signal</keyword>
<dbReference type="SUPFAM" id="SSF51004">
    <property type="entry name" value="C-terminal (heme d1) domain of cytochrome cd1-nitrite reductase"/>
    <property type="match status" value="1"/>
</dbReference>
<comment type="caution">
    <text evidence="8">The sequence shown here is derived from an EMBL/GenBank/DDBJ whole genome shotgun (WGS) entry which is preliminary data.</text>
</comment>
<evidence type="ECO:0000256" key="3">
    <source>
        <dbReference type="ARBA" id="ARBA00022840"/>
    </source>
</evidence>
<protein>
    <recommendedName>
        <fullName evidence="7">Protein kinase domain-containing protein</fullName>
    </recommendedName>
</protein>
<keyword evidence="9" id="KW-1185">Reference proteome</keyword>
<keyword evidence="6" id="KW-0812">Transmembrane</keyword>
<dbReference type="PANTHER" id="PTHR47197">
    <property type="entry name" value="PROTEIN NIRF"/>
    <property type="match status" value="1"/>
</dbReference>
<accession>A0A3M2LFA2</accession>
<evidence type="ECO:0000256" key="2">
    <source>
        <dbReference type="ARBA" id="ARBA00022741"/>
    </source>
</evidence>
<dbReference type="InterPro" id="IPR000719">
    <property type="entry name" value="Prot_kinase_dom"/>
</dbReference>
<feature type="compositionally biased region" description="Low complexity" evidence="5">
    <location>
        <begin position="360"/>
        <end position="377"/>
    </location>
</feature>
<dbReference type="GO" id="GO:0005524">
    <property type="term" value="F:ATP binding"/>
    <property type="evidence" value="ECO:0007669"/>
    <property type="project" value="UniProtKB-UniRule"/>
</dbReference>
<feature type="binding site" evidence="4">
    <location>
        <position position="42"/>
    </location>
    <ligand>
        <name>ATP</name>
        <dbReference type="ChEBI" id="CHEBI:30616"/>
    </ligand>
</feature>
<keyword evidence="2 4" id="KW-0547">Nucleotide-binding</keyword>
<evidence type="ECO:0000256" key="4">
    <source>
        <dbReference type="PROSITE-ProRule" id="PRU10141"/>
    </source>
</evidence>
<dbReference type="EMBL" id="RFFH01000001">
    <property type="protein sequence ID" value="RMI35500.1"/>
    <property type="molecule type" value="Genomic_DNA"/>
</dbReference>
<dbReference type="SMART" id="SM00220">
    <property type="entry name" value="S_TKc"/>
    <property type="match status" value="1"/>
</dbReference>